<dbReference type="Pfam" id="PF02602">
    <property type="entry name" value="HEM4"/>
    <property type="match status" value="1"/>
</dbReference>
<dbReference type="Gene3D" id="3.40.50.10090">
    <property type="match status" value="1"/>
</dbReference>
<protein>
    <submittedName>
        <fullName evidence="2">Uroporphyrinogen-III synthase</fullName>
    </submittedName>
</protein>
<dbReference type="GO" id="GO:0004852">
    <property type="term" value="F:uroporphyrinogen-III synthase activity"/>
    <property type="evidence" value="ECO:0007669"/>
    <property type="project" value="InterPro"/>
</dbReference>
<sequence length="185" mass="18720">MDRPAHAPLRLWVTRARPGAEATAERLTAMGHHPLVSPLLAVRRLKPRLDLTGVGGVAFTSRNGVAAFAALDPERALPVFTVGDATAESAREAGFRHVRSASGDVTALADLIIAQHGGGAVLIAGAREPAGDLPGALTTAGVQTRAAVLYAAVTAPGGRGLAALKPASLRASSSTPPAPPAAWPT</sequence>
<accession>A0A8E0ND79</accession>
<gene>
    <name evidence="2" type="ORF">MBEBAB_2508</name>
</gene>
<dbReference type="InterPro" id="IPR036108">
    <property type="entry name" value="4pyrrol_syn_uPrphyn_synt_sf"/>
</dbReference>
<dbReference type="GO" id="GO:0033014">
    <property type="term" value="P:tetrapyrrole biosynthetic process"/>
    <property type="evidence" value="ECO:0007669"/>
    <property type="project" value="InterPro"/>
</dbReference>
<dbReference type="InterPro" id="IPR003754">
    <property type="entry name" value="4pyrrol_synth_uPrphyn_synth"/>
</dbReference>
<comment type="caution">
    <text evidence="2">The sequence shown here is derived from an EMBL/GenBank/DDBJ whole genome shotgun (WGS) entry which is preliminary data.</text>
</comment>
<proteinExistence type="predicted"/>
<evidence type="ECO:0000313" key="2">
    <source>
        <dbReference type="EMBL" id="GAD60258.1"/>
    </source>
</evidence>
<dbReference type="RefSeq" id="WP_021698352.1">
    <property type="nucleotide sequence ID" value="NZ_BATC01000061.1"/>
</dbReference>
<dbReference type="SUPFAM" id="SSF69618">
    <property type="entry name" value="HemD-like"/>
    <property type="match status" value="1"/>
</dbReference>
<dbReference type="EMBL" id="BATC01000061">
    <property type="protein sequence ID" value="GAD60258.1"/>
    <property type="molecule type" value="Genomic_DNA"/>
</dbReference>
<evidence type="ECO:0000259" key="1">
    <source>
        <dbReference type="Pfam" id="PF02602"/>
    </source>
</evidence>
<evidence type="ECO:0000313" key="3">
    <source>
        <dbReference type="Proteomes" id="UP000016569"/>
    </source>
</evidence>
<name>A0A8E0ND79_9CAUL</name>
<dbReference type="Proteomes" id="UP000016569">
    <property type="component" value="Unassembled WGS sequence"/>
</dbReference>
<dbReference type="AlphaFoldDB" id="A0A8E0ND79"/>
<reference evidence="3" key="1">
    <citation type="journal article" date="2013" name="Genome Announc.">
        <title>Draft Genome Sequence of the Dimorphic Prosthecate Bacterium Brevundimonas abyssalis TAR-001T.</title>
        <authorList>
            <person name="Tsubouchi T."/>
            <person name="Nishi S."/>
            <person name="Usui K."/>
            <person name="Shimane Y."/>
            <person name="Takaki Y."/>
            <person name="Maruyama T."/>
            <person name="Hatada Y."/>
        </authorList>
    </citation>
    <scope>NUCLEOTIDE SEQUENCE [LARGE SCALE GENOMIC DNA]</scope>
    <source>
        <strain evidence="3">TAR-001</strain>
    </source>
</reference>
<keyword evidence="3" id="KW-1185">Reference proteome</keyword>
<organism evidence="2 3">
    <name type="scientific">Brevundimonas abyssalis TAR-001</name>
    <dbReference type="NCBI Taxonomy" id="1391729"/>
    <lineage>
        <taxon>Bacteria</taxon>
        <taxon>Pseudomonadati</taxon>
        <taxon>Pseudomonadota</taxon>
        <taxon>Alphaproteobacteria</taxon>
        <taxon>Caulobacterales</taxon>
        <taxon>Caulobacteraceae</taxon>
        <taxon>Brevundimonas</taxon>
    </lineage>
</organism>
<dbReference type="CDD" id="cd06578">
    <property type="entry name" value="HemD"/>
    <property type="match status" value="1"/>
</dbReference>
<feature type="domain" description="Tetrapyrrole biosynthesis uroporphyrinogen III synthase" evidence="1">
    <location>
        <begin position="22"/>
        <end position="154"/>
    </location>
</feature>